<organism evidence="6 7">
    <name type="scientific">Thermoflavimicrobium daqui</name>
    <dbReference type="NCBI Taxonomy" id="2137476"/>
    <lineage>
        <taxon>Bacteria</taxon>
        <taxon>Bacillati</taxon>
        <taxon>Bacillota</taxon>
        <taxon>Bacilli</taxon>
        <taxon>Bacillales</taxon>
        <taxon>Thermoactinomycetaceae</taxon>
        <taxon>Thermoflavimicrobium</taxon>
    </lineage>
</organism>
<dbReference type="EMBL" id="QJKK01000011">
    <property type="protein sequence ID" value="RAL22009.1"/>
    <property type="molecule type" value="Genomic_DNA"/>
</dbReference>
<dbReference type="Gene3D" id="1.10.10.60">
    <property type="entry name" value="Homeodomain-like"/>
    <property type="match status" value="1"/>
</dbReference>
<dbReference type="CDD" id="cd03768">
    <property type="entry name" value="SR_ResInv"/>
    <property type="match status" value="1"/>
</dbReference>
<dbReference type="SMART" id="SM00857">
    <property type="entry name" value="Resolvase"/>
    <property type="match status" value="1"/>
</dbReference>
<dbReference type="PROSITE" id="PS00398">
    <property type="entry name" value="RECOMBINASES_2"/>
    <property type="match status" value="1"/>
</dbReference>
<dbReference type="GO" id="GO:0003677">
    <property type="term" value="F:DNA binding"/>
    <property type="evidence" value="ECO:0007669"/>
    <property type="project" value="UniProtKB-KW"/>
</dbReference>
<evidence type="ECO:0000313" key="7">
    <source>
        <dbReference type="Proteomes" id="UP000251213"/>
    </source>
</evidence>
<dbReference type="Pfam" id="PF00239">
    <property type="entry name" value="Resolvase"/>
    <property type="match status" value="1"/>
</dbReference>
<dbReference type="PROSITE" id="PS51736">
    <property type="entry name" value="RECOMBINASES_3"/>
    <property type="match status" value="1"/>
</dbReference>
<dbReference type="InterPro" id="IPR006120">
    <property type="entry name" value="Resolvase_HTH_dom"/>
</dbReference>
<reference evidence="6 7" key="2">
    <citation type="submission" date="2018-06" db="EMBL/GenBank/DDBJ databases">
        <authorList>
            <person name="Zhirakovskaya E."/>
        </authorList>
    </citation>
    <scope>NUCLEOTIDE SEQUENCE [LARGE SCALE GENOMIC DNA]</scope>
    <source>
        <strain evidence="6 7">FBKL4.011</strain>
    </source>
</reference>
<dbReference type="GO" id="GO:0015074">
    <property type="term" value="P:DNA integration"/>
    <property type="evidence" value="ECO:0007669"/>
    <property type="project" value="UniProtKB-KW"/>
</dbReference>
<gene>
    <name evidence="6" type="ORF">DL897_15400</name>
</gene>
<dbReference type="GO" id="GO:0000150">
    <property type="term" value="F:DNA strand exchange activity"/>
    <property type="evidence" value="ECO:0007669"/>
    <property type="project" value="InterPro"/>
</dbReference>
<evidence type="ECO:0000313" key="6">
    <source>
        <dbReference type="EMBL" id="RAL22009.1"/>
    </source>
</evidence>
<keyword evidence="7" id="KW-1185">Reference proteome</keyword>
<dbReference type="Pfam" id="PF02796">
    <property type="entry name" value="HTH_7"/>
    <property type="match status" value="1"/>
</dbReference>
<accession>A0A364K1V6</accession>
<dbReference type="AlphaFoldDB" id="A0A364K1V6"/>
<protein>
    <submittedName>
        <fullName evidence="6">Resolvase</fullName>
    </submittedName>
</protein>
<dbReference type="SUPFAM" id="SSF53041">
    <property type="entry name" value="Resolvase-like"/>
    <property type="match status" value="1"/>
</dbReference>
<dbReference type="InterPro" id="IPR036162">
    <property type="entry name" value="Resolvase-like_N_sf"/>
</dbReference>
<dbReference type="SUPFAM" id="SSF46689">
    <property type="entry name" value="Homeodomain-like"/>
    <property type="match status" value="1"/>
</dbReference>
<sequence length="186" mass="20842">MKSFLVYTGTCCLLQKDALLQHGCKKIFTDIFSGGQLTRKGLDEALSYVRTGDTLVVWKLDRLGRSLKHLIDVVNGLNEQGIGFRSLQENMDTTSSGGKLIFHVFGALAEFEREIIRERTQAGLAAARDRGRLGGRPRKMDEKKLKMAVSLMKDPNLSVQEICETLKVSKSTLYRYLNQSNKKGIT</sequence>
<evidence type="ECO:0000259" key="5">
    <source>
        <dbReference type="PROSITE" id="PS51736"/>
    </source>
</evidence>
<dbReference type="InterPro" id="IPR006119">
    <property type="entry name" value="Resolv_N"/>
</dbReference>
<evidence type="ECO:0000256" key="2">
    <source>
        <dbReference type="ARBA" id="ARBA00022908"/>
    </source>
</evidence>
<reference evidence="6 7" key="1">
    <citation type="submission" date="2018-06" db="EMBL/GenBank/DDBJ databases">
        <title>Thermoflavimicrobium daqus sp. nov., a thermophilic microbe isolated from Moutai-flavour Daqu.</title>
        <authorList>
            <person name="Wang X."/>
            <person name="Zhou H."/>
        </authorList>
    </citation>
    <scope>NUCLEOTIDE SEQUENCE [LARGE SCALE GENOMIC DNA]</scope>
    <source>
        <strain evidence="6 7">FBKL4.011</strain>
    </source>
</reference>
<dbReference type="InterPro" id="IPR009057">
    <property type="entry name" value="Homeodomain-like_sf"/>
</dbReference>
<dbReference type="RefSeq" id="WP_113660051.1">
    <property type="nucleotide sequence ID" value="NZ_KZ845673.1"/>
</dbReference>
<evidence type="ECO:0000256" key="4">
    <source>
        <dbReference type="ARBA" id="ARBA00023172"/>
    </source>
</evidence>
<name>A0A364K1V6_9BACL</name>
<dbReference type="Proteomes" id="UP000251213">
    <property type="component" value="Unassembled WGS sequence"/>
</dbReference>
<evidence type="ECO:0000256" key="3">
    <source>
        <dbReference type="ARBA" id="ARBA00023125"/>
    </source>
</evidence>
<dbReference type="OrthoDB" id="9797501at2"/>
<comment type="similarity">
    <text evidence="1">Belongs to the site-specific recombinase resolvase family.</text>
</comment>
<dbReference type="InterPro" id="IPR006118">
    <property type="entry name" value="Recombinase_CS"/>
</dbReference>
<dbReference type="PANTHER" id="PTHR30461:SF2">
    <property type="entry name" value="SERINE RECOMBINASE PINE-RELATED"/>
    <property type="match status" value="1"/>
</dbReference>
<keyword evidence="4" id="KW-0233">DNA recombination</keyword>
<dbReference type="Gene3D" id="3.40.50.1390">
    <property type="entry name" value="Resolvase, N-terminal catalytic domain"/>
    <property type="match status" value="1"/>
</dbReference>
<feature type="domain" description="Resolvase/invertase-type recombinase catalytic" evidence="5">
    <location>
        <begin position="1"/>
        <end position="131"/>
    </location>
</feature>
<comment type="caution">
    <text evidence="6">The sequence shown here is derived from an EMBL/GenBank/DDBJ whole genome shotgun (WGS) entry which is preliminary data.</text>
</comment>
<dbReference type="InterPro" id="IPR050639">
    <property type="entry name" value="SSR_resolvase"/>
</dbReference>
<dbReference type="FunFam" id="3.40.50.1390:FF:000001">
    <property type="entry name" value="DNA recombinase"/>
    <property type="match status" value="1"/>
</dbReference>
<dbReference type="PANTHER" id="PTHR30461">
    <property type="entry name" value="DNA-INVERTASE FROM LAMBDOID PROPHAGE"/>
    <property type="match status" value="1"/>
</dbReference>
<keyword evidence="2" id="KW-0229">DNA integration</keyword>
<evidence type="ECO:0000256" key="1">
    <source>
        <dbReference type="ARBA" id="ARBA00009913"/>
    </source>
</evidence>
<keyword evidence="3" id="KW-0238">DNA-binding</keyword>
<proteinExistence type="inferred from homology"/>
<dbReference type="CDD" id="cd00569">
    <property type="entry name" value="HTH_Hin_like"/>
    <property type="match status" value="1"/>
</dbReference>